<dbReference type="Gene3D" id="1.10.3140.10">
    <property type="entry name" value="4-hydroxybutyryl-coa dehydratase, domain 1"/>
    <property type="match status" value="1"/>
</dbReference>
<dbReference type="EMBL" id="FOQH01000004">
    <property type="protein sequence ID" value="SFI09135.1"/>
    <property type="molecule type" value="Genomic_DNA"/>
</dbReference>
<reference evidence="7 8" key="1">
    <citation type="submission" date="2016-10" db="EMBL/GenBank/DDBJ databases">
        <authorList>
            <person name="de Groot N.N."/>
        </authorList>
    </citation>
    <scope>NUCLEOTIDE SEQUENCE [LARGE SCALE GENOMIC DNA]</scope>
    <source>
        <strain evidence="7 8">CGMCC 1.11030</strain>
    </source>
</reference>
<keyword evidence="8" id="KW-1185">Reference proteome</keyword>
<evidence type="ECO:0000256" key="1">
    <source>
        <dbReference type="ARBA" id="ARBA00022630"/>
    </source>
</evidence>
<evidence type="ECO:0000259" key="5">
    <source>
        <dbReference type="Pfam" id="PF03241"/>
    </source>
</evidence>
<gene>
    <name evidence="7" type="ORF">SAMN05216258_104203</name>
</gene>
<evidence type="ECO:0000259" key="6">
    <source>
        <dbReference type="Pfam" id="PF11794"/>
    </source>
</evidence>
<accession>A0A1I3FD47</accession>
<dbReference type="STRING" id="1114924.SAMN05216258_104203"/>
<dbReference type="InterPro" id="IPR036250">
    <property type="entry name" value="AcylCo_DH-like_C"/>
</dbReference>
<feature type="binding site" evidence="4">
    <location>
        <position position="195"/>
    </location>
    <ligand>
        <name>FAD</name>
        <dbReference type="ChEBI" id="CHEBI:57692"/>
    </ligand>
</feature>
<protein>
    <submittedName>
        <fullName evidence="7">4-hydroxyphenylacetate 3-monooxygenase</fullName>
    </submittedName>
</protein>
<dbReference type="GO" id="GO:0004497">
    <property type="term" value="F:monooxygenase activity"/>
    <property type="evidence" value="ECO:0007669"/>
    <property type="project" value="UniProtKB-KW"/>
</dbReference>
<dbReference type="InterPro" id="IPR046373">
    <property type="entry name" value="Acyl-CoA_Oxase/DH_mid-dom_sf"/>
</dbReference>
<dbReference type="SUPFAM" id="SSF56645">
    <property type="entry name" value="Acyl-CoA dehydrogenase NM domain-like"/>
    <property type="match status" value="1"/>
</dbReference>
<dbReference type="InterPro" id="IPR024674">
    <property type="entry name" value="HpaB/PvcC/4-BUDH_N"/>
</dbReference>
<dbReference type="Proteomes" id="UP000199377">
    <property type="component" value="Unassembled WGS sequence"/>
</dbReference>
<dbReference type="RefSeq" id="WP_092859500.1">
    <property type="nucleotide sequence ID" value="NZ_FOQH01000004.1"/>
</dbReference>
<dbReference type="AlphaFoldDB" id="A0A1I3FD47"/>
<dbReference type="InterPro" id="IPR009100">
    <property type="entry name" value="AcylCoA_DH/oxidase_NM_dom_sf"/>
</dbReference>
<dbReference type="SUPFAM" id="SSF47203">
    <property type="entry name" value="Acyl-CoA dehydrogenase C-terminal domain-like"/>
    <property type="match status" value="1"/>
</dbReference>
<evidence type="ECO:0000256" key="2">
    <source>
        <dbReference type="ARBA" id="ARBA00022827"/>
    </source>
</evidence>
<dbReference type="Pfam" id="PF03241">
    <property type="entry name" value="HpaB"/>
    <property type="match status" value="1"/>
</dbReference>
<proteinExistence type="predicted"/>
<keyword evidence="7" id="KW-0503">Monooxygenase</keyword>
<feature type="domain" description="HpaB/PvcC/4-BUDH C-terminal" evidence="5">
    <location>
        <begin position="284"/>
        <end position="482"/>
    </location>
</feature>
<organism evidence="7 8">
    <name type="scientific">Albimonas pacifica</name>
    <dbReference type="NCBI Taxonomy" id="1114924"/>
    <lineage>
        <taxon>Bacteria</taxon>
        <taxon>Pseudomonadati</taxon>
        <taxon>Pseudomonadota</taxon>
        <taxon>Alphaproteobacteria</taxon>
        <taxon>Rhodobacterales</taxon>
        <taxon>Paracoccaceae</taxon>
        <taxon>Albimonas</taxon>
    </lineage>
</organism>
<dbReference type="InterPro" id="IPR004925">
    <property type="entry name" value="HpaB/PvcC/4-BUDH"/>
</dbReference>
<keyword evidence="2 4" id="KW-0274">FAD</keyword>
<dbReference type="Gene3D" id="1.20.140.10">
    <property type="entry name" value="Butyryl-CoA Dehydrogenase, subunit A, domain 3"/>
    <property type="match status" value="1"/>
</dbReference>
<keyword evidence="3" id="KW-0560">Oxidoreductase</keyword>
<sequence>MLKTGEQHIRSLQDGRQVFIDGAEAGDVTKHPAFRNAIGSMAAIYDFQSAPEQRELMTYVIPEAEGGDGTARANRIWQLPKSYADLVERRKALEAWTELHGGFMGRAPDHVASCIAGLYMGREVFEDYNPERAKALEGYYRYARDNELYLTYVIINPQADRSKTADQQADPFLTAGVVDEDAEGLTIRGAKMLATGGILANEVFVTCIQPMREGEEPYAVSFAIPMNAKGLKILSRKSYEASATSTFDNPLASRFDENDAVLYFDDVKVPWDRVFVDRDTAMVGKQFHATPAHVYQNYQAQIRLMVKMRFLLGIARKTAETNGVIAFPQVRETLGQLAAQCGMVDALVHAMEAKGSQRGEYFIPDRNTLYTAQVLTQQMYNGVIGTLRDLAGGGLIMLPSSIADFANPELRALIGKTQQSPTTSSEGRVKFFKLAWDAVGSEFASRHTQYEMFYAGATFVTKGHAFRTFDWDRCTGLVDRMLDSYSLDDELAQIKTAAE</sequence>
<name>A0A1I3FD47_9RHOB</name>
<feature type="domain" description="HpaB/PvcC/4-BUDH N-terminal" evidence="6">
    <location>
        <begin position="4"/>
        <end position="276"/>
    </location>
</feature>
<keyword evidence="1" id="KW-0285">Flavoprotein</keyword>
<evidence type="ECO:0000256" key="3">
    <source>
        <dbReference type="ARBA" id="ARBA00023002"/>
    </source>
</evidence>
<dbReference type="InterPro" id="IPR024719">
    <property type="entry name" value="HpaB/PvcC/4-BUDH_C"/>
</dbReference>
<dbReference type="GO" id="GO:0016627">
    <property type="term" value="F:oxidoreductase activity, acting on the CH-CH group of donors"/>
    <property type="evidence" value="ECO:0007669"/>
    <property type="project" value="InterPro"/>
</dbReference>
<evidence type="ECO:0000256" key="4">
    <source>
        <dbReference type="PIRSR" id="PIRSR000331-2"/>
    </source>
</evidence>
<evidence type="ECO:0000313" key="7">
    <source>
        <dbReference type="EMBL" id="SFI09135.1"/>
    </source>
</evidence>
<dbReference type="PANTHER" id="PTHR36117:SF3">
    <property type="entry name" value="4-HYDROXYPHENYLACETATE 3-MONOOXYGENASE-RELATED"/>
    <property type="match status" value="1"/>
</dbReference>
<dbReference type="Pfam" id="PF11794">
    <property type="entry name" value="HpaB_N"/>
    <property type="match status" value="1"/>
</dbReference>
<feature type="binding site" evidence="4">
    <location>
        <begin position="158"/>
        <end position="161"/>
    </location>
    <ligand>
        <name>FAD</name>
        <dbReference type="ChEBI" id="CHEBI:57692"/>
    </ligand>
</feature>
<evidence type="ECO:0000313" key="8">
    <source>
        <dbReference type="Proteomes" id="UP000199377"/>
    </source>
</evidence>
<dbReference type="OrthoDB" id="7233724at2"/>
<dbReference type="PANTHER" id="PTHR36117">
    <property type="entry name" value="4-HYDROXYPHENYLACETATE 3-MONOOXYGENASE-RELATED"/>
    <property type="match status" value="1"/>
</dbReference>
<dbReference type="PIRSF" id="PIRSF000331">
    <property type="entry name" value="HpaA_HpaB"/>
    <property type="match status" value="1"/>
</dbReference>
<dbReference type="Gene3D" id="2.40.110.10">
    <property type="entry name" value="Butyryl-CoA Dehydrogenase, subunit A, domain 2"/>
    <property type="match status" value="1"/>
</dbReference>